<feature type="transmembrane region" description="Helical" evidence="1">
    <location>
        <begin position="250"/>
        <end position="279"/>
    </location>
</feature>
<comment type="caution">
    <text evidence="2">The sequence shown here is derived from an EMBL/GenBank/DDBJ whole genome shotgun (WGS) entry which is preliminary data.</text>
</comment>
<protein>
    <recommendedName>
        <fullName evidence="4">DUF2189 domain-containing protein</fullName>
    </recommendedName>
</protein>
<keyword evidence="1" id="KW-1133">Transmembrane helix</keyword>
<dbReference type="AlphaFoldDB" id="A0A7C9LHJ7"/>
<dbReference type="Proteomes" id="UP000479692">
    <property type="component" value="Unassembled WGS sequence"/>
</dbReference>
<sequence>MATRMTSPLAGIRWLRDAINLGARNPRTLVLAAALVLVCGIVPSLITTGLQFLFPNNQAMFVLAIGLSALIGLALAPVFAGFLQVIHAIETGQPTHARAIFAPYHTGVWKPVIGFSLLMWIVYAIAFALVVWAAGPEIRQIYADLLAASASGTEPMPMEPMPPGFMRAFAVGGVCGLLIGGIWTIGYGQIAIARRPVIASLIDGIVGTLKNIPALIVLLLAAALLSIALVIVFVIIVTVLGLIAKFVGGWLAMVLLVPLYIALALGIYIVMFGLAYAMWRDICAR</sequence>
<keyword evidence="1" id="KW-0472">Membrane</keyword>
<organism evidence="2 3">
    <name type="scientific">Noviluteimonas gilva</name>
    <dbReference type="NCBI Taxonomy" id="2682097"/>
    <lineage>
        <taxon>Bacteria</taxon>
        <taxon>Pseudomonadati</taxon>
        <taxon>Pseudomonadota</taxon>
        <taxon>Gammaproteobacteria</taxon>
        <taxon>Lysobacterales</taxon>
        <taxon>Lysobacteraceae</taxon>
        <taxon>Noviluteimonas</taxon>
    </lineage>
</organism>
<evidence type="ECO:0000313" key="3">
    <source>
        <dbReference type="Proteomes" id="UP000479692"/>
    </source>
</evidence>
<feature type="transmembrane region" description="Helical" evidence="1">
    <location>
        <begin position="29"/>
        <end position="54"/>
    </location>
</feature>
<feature type="transmembrane region" description="Helical" evidence="1">
    <location>
        <begin position="107"/>
        <end position="134"/>
    </location>
</feature>
<gene>
    <name evidence="2" type="ORF">GN331_12175</name>
</gene>
<feature type="transmembrane region" description="Helical" evidence="1">
    <location>
        <begin position="214"/>
        <end position="244"/>
    </location>
</feature>
<keyword evidence="3" id="KW-1185">Reference proteome</keyword>
<feature type="transmembrane region" description="Helical" evidence="1">
    <location>
        <begin position="165"/>
        <end position="193"/>
    </location>
</feature>
<accession>A0A7C9LHJ7</accession>
<evidence type="ECO:0000256" key="1">
    <source>
        <dbReference type="SAM" id="Phobius"/>
    </source>
</evidence>
<name>A0A7C9LHJ7_9GAMM</name>
<proteinExistence type="predicted"/>
<evidence type="ECO:0008006" key="4">
    <source>
        <dbReference type="Google" id="ProtNLM"/>
    </source>
</evidence>
<feature type="transmembrane region" description="Helical" evidence="1">
    <location>
        <begin position="60"/>
        <end position="86"/>
    </location>
</feature>
<dbReference type="EMBL" id="WOXT01000003">
    <property type="protein sequence ID" value="MUV14961.1"/>
    <property type="molecule type" value="Genomic_DNA"/>
</dbReference>
<reference evidence="2 3" key="1">
    <citation type="submission" date="2019-12" db="EMBL/GenBank/DDBJ databases">
        <authorList>
            <person name="Xu J."/>
        </authorList>
    </citation>
    <scope>NUCLEOTIDE SEQUENCE [LARGE SCALE GENOMIC DNA]</scope>
    <source>
        <strain evidence="2 3">HX-5-24</strain>
    </source>
</reference>
<evidence type="ECO:0000313" key="2">
    <source>
        <dbReference type="EMBL" id="MUV14961.1"/>
    </source>
</evidence>
<keyword evidence="1" id="KW-0812">Transmembrane</keyword>
<dbReference type="RefSeq" id="WP_156642466.1">
    <property type="nucleotide sequence ID" value="NZ_WOXT01000003.1"/>
</dbReference>